<feature type="chain" id="PRO_5045602510" evidence="2">
    <location>
        <begin position="30"/>
        <end position="71"/>
    </location>
</feature>
<proteinExistence type="predicted"/>
<keyword evidence="4" id="KW-1185">Reference proteome</keyword>
<comment type="caution">
    <text evidence="3">The sequence shown here is derived from an EMBL/GenBank/DDBJ whole genome shotgun (WGS) entry which is preliminary data.</text>
</comment>
<evidence type="ECO:0000313" key="4">
    <source>
        <dbReference type="Proteomes" id="UP001057702"/>
    </source>
</evidence>
<feature type="compositionally biased region" description="Basic and acidic residues" evidence="1">
    <location>
        <begin position="46"/>
        <end position="71"/>
    </location>
</feature>
<feature type="region of interest" description="Disordered" evidence="1">
    <location>
        <begin position="22"/>
        <end position="71"/>
    </location>
</feature>
<dbReference type="Proteomes" id="UP001057702">
    <property type="component" value="Unassembled WGS sequence"/>
</dbReference>
<organism evidence="3 4">
    <name type="scientific">Streptomyces humicola</name>
    <dbReference type="NCBI Taxonomy" id="2953240"/>
    <lineage>
        <taxon>Bacteria</taxon>
        <taxon>Bacillati</taxon>
        <taxon>Actinomycetota</taxon>
        <taxon>Actinomycetes</taxon>
        <taxon>Kitasatosporales</taxon>
        <taxon>Streptomycetaceae</taxon>
        <taxon>Streptomyces</taxon>
    </lineage>
</organism>
<feature type="signal peptide" evidence="2">
    <location>
        <begin position="1"/>
        <end position="29"/>
    </location>
</feature>
<protein>
    <submittedName>
        <fullName evidence="3">Uncharacterized protein</fullName>
    </submittedName>
</protein>
<evidence type="ECO:0000256" key="2">
    <source>
        <dbReference type="SAM" id="SignalP"/>
    </source>
</evidence>
<reference evidence="3" key="1">
    <citation type="submission" date="2022-06" db="EMBL/GenBank/DDBJ databases">
        <title>Draft genome sequence of Streptomyces sp. RB6PN25 isolated from peat swamp forest in Thailand.</title>
        <authorList>
            <person name="Duangmal K."/>
            <person name="Klaysubun C."/>
        </authorList>
    </citation>
    <scope>NUCLEOTIDE SEQUENCE</scope>
    <source>
        <strain evidence="3">RB6PN25</strain>
    </source>
</reference>
<gene>
    <name evidence="3" type="ORF">NGB36_13720</name>
</gene>
<accession>A0ABT1PYN3</accession>
<sequence length="71" mass="7465">MHAQRIIGVTVASIALAMTGMAGATAAQADDGHGHRQHHNGQGYNGRDDNGQGYNGRDDNGQEYNGRDDNG</sequence>
<evidence type="ECO:0000256" key="1">
    <source>
        <dbReference type="SAM" id="MobiDB-lite"/>
    </source>
</evidence>
<evidence type="ECO:0000313" key="3">
    <source>
        <dbReference type="EMBL" id="MCQ4081635.1"/>
    </source>
</evidence>
<feature type="non-terminal residue" evidence="3">
    <location>
        <position position="71"/>
    </location>
</feature>
<name>A0ABT1PYN3_9ACTN</name>
<keyword evidence="2" id="KW-0732">Signal</keyword>
<dbReference type="EMBL" id="JANFNG010000008">
    <property type="protein sequence ID" value="MCQ4081635.1"/>
    <property type="molecule type" value="Genomic_DNA"/>
</dbReference>